<sequence>MPLKIYNNTVARMIRTLFVATMLLCLFTPGVIGDHKWPWDCHGYDPVCGVDGKTYGNMCELRRAGVSLAYKGVCKYGGYGG</sequence>
<dbReference type="PROSITE" id="PS51465">
    <property type="entry name" value="KAZAL_2"/>
    <property type="match status" value="1"/>
</dbReference>
<dbReference type="Gene3D" id="3.30.60.30">
    <property type="match status" value="1"/>
</dbReference>
<protein>
    <recommendedName>
        <fullName evidence="2">Kazal-like domain-containing protein</fullName>
    </recommendedName>
</protein>
<proteinExistence type="predicted"/>
<feature type="domain" description="Kazal-like" evidence="2">
    <location>
        <begin position="44"/>
        <end position="76"/>
    </location>
</feature>
<evidence type="ECO:0000313" key="4">
    <source>
        <dbReference type="Proteomes" id="UP000828390"/>
    </source>
</evidence>
<evidence type="ECO:0000313" key="3">
    <source>
        <dbReference type="EMBL" id="KAH3856548.1"/>
    </source>
</evidence>
<feature type="signal peptide" evidence="1">
    <location>
        <begin position="1"/>
        <end position="33"/>
    </location>
</feature>
<keyword evidence="1" id="KW-0732">Signal</keyword>
<dbReference type="SUPFAM" id="SSF100895">
    <property type="entry name" value="Kazal-type serine protease inhibitors"/>
    <property type="match status" value="1"/>
</dbReference>
<reference evidence="3" key="2">
    <citation type="submission" date="2020-11" db="EMBL/GenBank/DDBJ databases">
        <authorList>
            <person name="McCartney M.A."/>
            <person name="Auch B."/>
            <person name="Kono T."/>
            <person name="Mallez S."/>
            <person name="Becker A."/>
            <person name="Gohl D.M."/>
            <person name="Silverstein K.A.T."/>
            <person name="Koren S."/>
            <person name="Bechman K.B."/>
            <person name="Herman A."/>
            <person name="Abrahante J.E."/>
            <person name="Garbe J."/>
        </authorList>
    </citation>
    <scope>NUCLEOTIDE SEQUENCE</scope>
    <source>
        <strain evidence="3">Duluth1</strain>
        <tissue evidence="3">Whole animal</tissue>
    </source>
</reference>
<gene>
    <name evidence="3" type="ORF">DPMN_099138</name>
</gene>
<evidence type="ECO:0000256" key="1">
    <source>
        <dbReference type="SAM" id="SignalP"/>
    </source>
</evidence>
<keyword evidence="4" id="KW-1185">Reference proteome</keyword>
<comment type="caution">
    <text evidence="3">The sequence shown here is derived from an EMBL/GenBank/DDBJ whole genome shotgun (WGS) entry which is preliminary data.</text>
</comment>
<reference evidence="3" key="1">
    <citation type="journal article" date="2019" name="bioRxiv">
        <title>The Genome of the Zebra Mussel, Dreissena polymorpha: A Resource for Invasive Species Research.</title>
        <authorList>
            <person name="McCartney M.A."/>
            <person name="Auch B."/>
            <person name="Kono T."/>
            <person name="Mallez S."/>
            <person name="Zhang Y."/>
            <person name="Obille A."/>
            <person name="Becker A."/>
            <person name="Abrahante J.E."/>
            <person name="Garbe J."/>
            <person name="Badalamenti J.P."/>
            <person name="Herman A."/>
            <person name="Mangelson H."/>
            <person name="Liachko I."/>
            <person name="Sullivan S."/>
            <person name="Sone E.D."/>
            <person name="Koren S."/>
            <person name="Silverstein K.A.T."/>
            <person name="Beckman K.B."/>
            <person name="Gohl D.M."/>
        </authorList>
    </citation>
    <scope>NUCLEOTIDE SEQUENCE</scope>
    <source>
        <strain evidence="3">Duluth1</strain>
        <tissue evidence="3">Whole animal</tissue>
    </source>
</reference>
<evidence type="ECO:0000259" key="2">
    <source>
        <dbReference type="PROSITE" id="PS51465"/>
    </source>
</evidence>
<accession>A0A9D4LF18</accession>
<dbReference type="EMBL" id="JAIWYP010000003">
    <property type="protein sequence ID" value="KAH3856548.1"/>
    <property type="molecule type" value="Genomic_DNA"/>
</dbReference>
<name>A0A9D4LF18_DREPO</name>
<organism evidence="3 4">
    <name type="scientific">Dreissena polymorpha</name>
    <name type="common">Zebra mussel</name>
    <name type="synonym">Mytilus polymorpha</name>
    <dbReference type="NCBI Taxonomy" id="45954"/>
    <lineage>
        <taxon>Eukaryota</taxon>
        <taxon>Metazoa</taxon>
        <taxon>Spiralia</taxon>
        <taxon>Lophotrochozoa</taxon>
        <taxon>Mollusca</taxon>
        <taxon>Bivalvia</taxon>
        <taxon>Autobranchia</taxon>
        <taxon>Heteroconchia</taxon>
        <taxon>Euheterodonta</taxon>
        <taxon>Imparidentia</taxon>
        <taxon>Neoheterodontei</taxon>
        <taxon>Myida</taxon>
        <taxon>Dreissenoidea</taxon>
        <taxon>Dreissenidae</taxon>
        <taxon>Dreissena</taxon>
    </lineage>
</organism>
<feature type="chain" id="PRO_5039183060" description="Kazal-like domain-containing protein" evidence="1">
    <location>
        <begin position="34"/>
        <end position="81"/>
    </location>
</feature>
<dbReference type="CDD" id="cd00104">
    <property type="entry name" value="KAZAL_FS"/>
    <property type="match status" value="1"/>
</dbReference>
<dbReference type="Pfam" id="PF07648">
    <property type="entry name" value="Kazal_2"/>
    <property type="match status" value="1"/>
</dbReference>
<dbReference type="Proteomes" id="UP000828390">
    <property type="component" value="Unassembled WGS sequence"/>
</dbReference>
<dbReference type="InterPro" id="IPR002350">
    <property type="entry name" value="Kazal_dom"/>
</dbReference>
<dbReference type="InterPro" id="IPR036058">
    <property type="entry name" value="Kazal_dom_sf"/>
</dbReference>
<dbReference type="AlphaFoldDB" id="A0A9D4LF18"/>
<dbReference type="SMART" id="SM00280">
    <property type="entry name" value="KAZAL"/>
    <property type="match status" value="1"/>
</dbReference>